<sequence>MMGIWEVVTDFTIASALILVCKLIRVNVVSVQKLFIPVALLAGLVGLEEQQSS</sequence>
<name>A0ABY6GPY7_9GAMM</name>
<evidence type="ECO:0000313" key="1">
    <source>
        <dbReference type="EMBL" id="UYM14612.1"/>
    </source>
</evidence>
<evidence type="ECO:0000313" key="2">
    <source>
        <dbReference type="Proteomes" id="UP001163255"/>
    </source>
</evidence>
<keyword evidence="2" id="KW-1185">Reference proteome</keyword>
<gene>
    <name evidence="1" type="ORF">NX720_17170</name>
</gene>
<dbReference type="Proteomes" id="UP001163255">
    <property type="component" value="Chromosome"/>
</dbReference>
<accession>A0ABY6GPY7</accession>
<protein>
    <submittedName>
        <fullName evidence="1">Uncharacterized protein</fullName>
    </submittedName>
</protein>
<dbReference type="EMBL" id="CP103300">
    <property type="protein sequence ID" value="UYM14612.1"/>
    <property type="molecule type" value="Genomic_DNA"/>
</dbReference>
<organism evidence="1 2">
    <name type="scientific">Endozoicomonas euniceicola</name>
    <dbReference type="NCBI Taxonomy" id="1234143"/>
    <lineage>
        <taxon>Bacteria</taxon>
        <taxon>Pseudomonadati</taxon>
        <taxon>Pseudomonadota</taxon>
        <taxon>Gammaproteobacteria</taxon>
        <taxon>Oceanospirillales</taxon>
        <taxon>Endozoicomonadaceae</taxon>
        <taxon>Endozoicomonas</taxon>
    </lineage>
</organism>
<proteinExistence type="predicted"/>
<dbReference type="RefSeq" id="WP_262596192.1">
    <property type="nucleotide sequence ID" value="NZ_CP103300.1"/>
</dbReference>
<reference evidence="1" key="1">
    <citation type="submission" date="2022-10" db="EMBL/GenBank/DDBJ databases">
        <title>Completed Genome Sequence of two octocoral isolated bacterium, Endozoicomonas euniceicola EF212T and Endozoicomonas gorgoniicola PS125T.</title>
        <authorList>
            <person name="Chiou Y.-J."/>
            <person name="Chen Y.-H."/>
        </authorList>
    </citation>
    <scope>NUCLEOTIDE SEQUENCE</scope>
    <source>
        <strain evidence="1">EF212</strain>
    </source>
</reference>